<reference evidence="1 2" key="2">
    <citation type="submission" date="2018-11" db="EMBL/GenBank/DDBJ databases">
        <authorList>
            <consortium name="Pathogen Informatics"/>
        </authorList>
    </citation>
    <scope>NUCLEOTIDE SEQUENCE [LARGE SCALE GENOMIC DNA]</scope>
    <source>
        <strain evidence="1 2">MHpl1</strain>
    </source>
</reference>
<accession>A0A0N4W8T3</accession>
<dbReference type="Gene3D" id="3.75.10.10">
    <property type="entry name" value="L-arginine/glycine Amidinotransferase, Chain A"/>
    <property type="match status" value="1"/>
</dbReference>
<dbReference type="Proteomes" id="UP000268014">
    <property type="component" value="Unassembled WGS sequence"/>
</dbReference>
<dbReference type="EMBL" id="UZAF01016522">
    <property type="protein sequence ID" value="VDO29590.1"/>
    <property type="molecule type" value="Genomic_DNA"/>
</dbReference>
<evidence type="ECO:0000313" key="2">
    <source>
        <dbReference type="Proteomes" id="UP000268014"/>
    </source>
</evidence>
<keyword evidence="2" id="KW-1185">Reference proteome</keyword>
<organism evidence="3">
    <name type="scientific">Haemonchus placei</name>
    <name type="common">Barber's pole worm</name>
    <dbReference type="NCBI Taxonomy" id="6290"/>
    <lineage>
        <taxon>Eukaryota</taxon>
        <taxon>Metazoa</taxon>
        <taxon>Ecdysozoa</taxon>
        <taxon>Nematoda</taxon>
        <taxon>Chromadorea</taxon>
        <taxon>Rhabditida</taxon>
        <taxon>Rhabditina</taxon>
        <taxon>Rhabditomorpha</taxon>
        <taxon>Strongyloidea</taxon>
        <taxon>Trichostrongylidae</taxon>
        <taxon>Haemonchus</taxon>
    </lineage>
</organism>
<evidence type="ECO:0000313" key="3">
    <source>
        <dbReference type="WBParaSite" id="HPLM_0000664701-mRNA-1"/>
    </source>
</evidence>
<sequence>MGEELKFSDHKAKNYFINIIWANYIQPNKKLNHIPGTGDALWCCNGTVLIAAIGKRSDARALSDIQQKLQTNGDTFKIVAVRLVDDRQDRSTKSD</sequence>
<dbReference type="AlphaFoldDB" id="A0A0N4W8T3"/>
<proteinExistence type="predicted"/>
<dbReference type="WBParaSite" id="HPLM_0000664701-mRNA-1">
    <property type="protein sequence ID" value="HPLM_0000664701-mRNA-1"/>
    <property type="gene ID" value="HPLM_0000664701"/>
</dbReference>
<protein>
    <submittedName>
        <fullName evidence="3">PPM-type phosphatase domain-containing protein</fullName>
    </submittedName>
</protein>
<name>A0A0N4W8T3_HAEPC</name>
<gene>
    <name evidence="1" type="ORF">HPLM_LOCUS6639</name>
</gene>
<evidence type="ECO:0000313" key="1">
    <source>
        <dbReference type="EMBL" id="VDO29590.1"/>
    </source>
</evidence>
<reference evidence="3" key="1">
    <citation type="submission" date="2017-02" db="UniProtKB">
        <authorList>
            <consortium name="WormBaseParasite"/>
        </authorList>
    </citation>
    <scope>IDENTIFICATION</scope>
</reference>